<reference evidence="2 3" key="1">
    <citation type="journal article" date="2015" name="Genome Announc.">
        <title>Complete Genome Sequencing of Stenotrophomonas acidaminiphila ZAC14D2_NAIMI4_2, a Multidrug-Resistant Strain Isolated from Sediments of a Polluted River in Mexico, Uncovers New Antibiotic Resistance Genes and a Novel Class-II Lasso Peptide Biosynthesis Gene Cluster.</title>
        <authorList>
            <person name="Vinuesa P."/>
            <person name="Ochoa-Sanchez L.E."/>
        </authorList>
    </citation>
    <scope>NUCLEOTIDE SEQUENCE [LARGE SCALE GENOMIC DNA]</scope>
    <source>
        <strain evidence="2 3">ZAC14D2_NAIMI4_2</strain>
    </source>
</reference>
<dbReference type="InterPro" id="IPR029068">
    <property type="entry name" value="Glyas_Bleomycin-R_OHBP_Dase"/>
</dbReference>
<dbReference type="Pfam" id="PF00903">
    <property type="entry name" value="Glyoxalase"/>
    <property type="match status" value="1"/>
</dbReference>
<evidence type="ECO:0000313" key="3">
    <source>
        <dbReference type="Proteomes" id="UP000061010"/>
    </source>
</evidence>
<evidence type="ECO:0000313" key="2">
    <source>
        <dbReference type="EMBL" id="ALJ29301.1"/>
    </source>
</evidence>
<evidence type="ECO:0000259" key="1">
    <source>
        <dbReference type="PROSITE" id="PS51819"/>
    </source>
</evidence>
<dbReference type="Proteomes" id="UP000061010">
    <property type="component" value="Chromosome"/>
</dbReference>
<accession>A0A0S1B2P0</accession>
<dbReference type="AlphaFoldDB" id="A0A0S1B2P0"/>
<dbReference type="PATRIC" id="fig|128780.6.peg.2985"/>
<organism evidence="2 3">
    <name type="scientific">Stenotrophomonas acidaminiphila</name>
    <dbReference type="NCBI Taxonomy" id="128780"/>
    <lineage>
        <taxon>Bacteria</taxon>
        <taxon>Pseudomonadati</taxon>
        <taxon>Pseudomonadota</taxon>
        <taxon>Gammaproteobacteria</taxon>
        <taxon>Lysobacterales</taxon>
        <taxon>Lysobacteraceae</taxon>
        <taxon>Stenotrophomonas</taxon>
    </lineage>
</organism>
<name>A0A0S1B2P0_9GAMM</name>
<proteinExistence type="predicted"/>
<dbReference type="SUPFAM" id="SSF54593">
    <property type="entry name" value="Glyoxalase/Bleomycin resistance protein/Dihydroxybiphenyl dioxygenase"/>
    <property type="match status" value="1"/>
</dbReference>
<feature type="domain" description="VOC" evidence="1">
    <location>
        <begin position="7"/>
        <end position="122"/>
    </location>
</feature>
<protein>
    <submittedName>
        <fullName evidence="2">Bleomycin resistance protein</fullName>
    </submittedName>
</protein>
<dbReference type="InterPro" id="IPR004360">
    <property type="entry name" value="Glyas_Fos-R_dOase_dom"/>
</dbReference>
<dbReference type="PROSITE" id="PS51819">
    <property type="entry name" value="VOC"/>
    <property type="match status" value="1"/>
</dbReference>
<dbReference type="EMBL" id="CP012900">
    <property type="protein sequence ID" value="ALJ29301.1"/>
    <property type="molecule type" value="Genomic_DNA"/>
</dbReference>
<sequence length="125" mass="13325">MTALFDRIDTFILPVDDYPAAVAWYAAKLGLQATYVDAGQCLAVLPLAEGASLTLWQRKAGASAVDPRAQAAFPIFATSDAAAALTTLQRRGVRVGELERGDGVVYFRFHDADGNCLEACQTLAC</sequence>
<dbReference type="Gene3D" id="3.10.180.10">
    <property type="entry name" value="2,3-Dihydroxybiphenyl 1,2-Dioxygenase, domain 1"/>
    <property type="match status" value="1"/>
</dbReference>
<dbReference type="CDD" id="cd06587">
    <property type="entry name" value="VOC"/>
    <property type="match status" value="1"/>
</dbReference>
<keyword evidence="3" id="KW-1185">Reference proteome</keyword>
<dbReference type="InterPro" id="IPR037523">
    <property type="entry name" value="VOC_core"/>
</dbReference>
<dbReference type="KEGG" id="sacz:AOT14_29490"/>
<gene>
    <name evidence="2" type="ORF">AOT14_29490</name>
</gene>